<dbReference type="RefSeq" id="WP_076609152.1">
    <property type="nucleotide sequence ID" value="NZ_FTNR01000006.1"/>
</dbReference>
<dbReference type="PANTHER" id="PTHR15160">
    <property type="entry name" value="VON HIPPEL-LINDAU PROTEIN"/>
    <property type="match status" value="1"/>
</dbReference>
<organism evidence="2 3">
    <name type="scientific">Natronorubrum thiooxidans</name>
    <dbReference type="NCBI Taxonomy" id="308853"/>
    <lineage>
        <taxon>Archaea</taxon>
        <taxon>Methanobacteriati</taxon>
        <taxon>Methanobacteriota</taxon>
        <taxon>Stenosarchaea group</taxon>
        <taxon>Halobacteria</taxon>
        <taxon>Halobacteriales</taxon>
        <taxon>Natrialbaceae</taxon>
        <taxon>Natronorubrum</taxon>
    </lineage>
</organism>
<protein>
    <recommendedName>
        <fullName evidence="1">BFN domain-containing protein</fullName>
    </recommendedName>
</protein>
<accession>A0A1N7FDX5</accession>
<reference evidence="3" key="1">
    <citation type="submission" date="2017-01" db="EMBL/GenBank/DDBJ databases">
        <authorList>
            <person name="Varghese N."/>
            <person name="Submissions S."/>
        </authorList>
    </citation>
    <scope>NUCLEOTIDE SEQUENCE [LARGE SCALE GENOMIC DNA]</scope>
    <source>
        <strain evidence="3">type strain: HArc-</strain>
    </source>
</reference>
<sequence>MQASIDAVRVAGTPQGPVPVVVLNVDGEDDVVPIFIGFNEARSIARGLAAEDIGRPLTHDLLLDVMEELGSRIDRIVVTEIEERDDGQGGTYIADLHLETPRGETVVDARPSDSLALAARTNAPIEITEDVFEDGRDDTEKFEQLEDIRTMSGEM</sequence>
<dbReference type="Proteomes" id="UP000185936">
    <property type="component" value="Unassembled WGS sequence"/>
</dbReference>
<name>A0A1N7FDX5_9EURY</name>
<dbReference type="InterPro" id="IPR036104">
    <property type="entry name" value="BFN_sf"/>
</dbReference>
<dbReference type="PANTHER" id="PTHR15160:SF1">
    <property type="entry name" value="VON HIPPEL-LINDAU DISEASE TUMOR SUPPRESSOR"/>
    <property type="match status" value="1"/>
</dbReference>
<dbReference type="SUPFAM" id="SSF103256">
    <property type="entry name" value="Hypothetical protein TM0160"/>
    <property type="match status" value="1"/>
</dbReference>
<proteinExistence type="predicted"/>
<dbReference type="Gene3D" id="3.10.690.10">
    <property type="entry name" value="Bifunctional nuclease domain"/>
    <property type="match status" value="1"/>
</dbReference>
<evidence type="ECO:0000313" key="3">
    <source>
        <dbReference type="Proteomes" id="UP000185936"/>
    </source>
</evidence>
<gene>
    <name evidence="2" type="ORF">SAMN05421752_106224</name>
</gene>
<dbReference type="PROSITE" id="PS51658">
    <property type="entry name" value="BFN"/>
    <property type="match status" value="1"/>
</dbReference>
<dbReference type="InterPro" id="IPR003729">
    <property type="entry name" value="Bi_nuclease_dom"/>
</dbReference>
<dbReference type="AlphaFoldDB" id="A0A1N7FDX5"/>
<dbReference type="Pfam" id="PF02577">
    <property type="entry name" value="BFN_dom"/>
    <property type="match status" value="1"/>
</dbReference>
<feature type="domain" description="BFN" evidence="1">
    <location>
        <begin position="1"/>
        <end position="139"/>
    </location>
</feature>
<keyword evidence="3" id="KW-1185">Reference proteome</keyword>
<dbReference type="OrthoDB" id="30741at2157"/>
<evidence type="ECO:0000313" key="2">
    <source>
        <dbReference type="EMBL" id="SIR98416.1"/>
    </source>
</evidence>
<dbReference type="EMBL" id="FTNR01000006">
    <property type="protein sequence ID" value="SIR98416.1"/>
    <property type="molecule type" value="Genomic_DNA"/>
</dbReference>
<dbReference type="GO" id="GO:0004518">
    <property type="term" value="F:nuclease activity"/>
    <property type="evidence" value="ECO:0007669"/>
    <property type="project" value="InterPro"/>
</dbReference>
<dbReference type="STRING" id="308853.SAMN05421752_106224"/>
<evidence type="ECO:0000259" key="1">
    <source>
        <dbReference type="PROSITE" id="PS51658"/>
    </source>
</evidence>